<evidence type="ECO:0000256" key="1">
    <source>
        <dbReference type="ARBA" id="ARBA00004123"/>
    </source>
</evidence>
<feature type="region of interest" description="Disordered" evidence="4">
    <location>
        <begin position="270"/>
        <end position="314"/>
    </location>
</feature>
<comment type="subcellular location">
    <subcellularLocation>
        <location evidence="1">Nucleus</location>
    </subcellularLocation>
</comment>
<evidence type="ECO:0000313" key="7">
    <source>
        <dbReference type="Proteomes" id="UP000254866"/>
    </source>
</evidence>
<evidence type="ECO:0000313" key="6">
    <source>
        <dbReference type="EMBL" id="RDL38727.1"/>
    </source>
</evidence>
<dbReference type="PROSITE" id="PS50172">
    <property type="entry name" value="BRCT"/>
    <property type="match status" value="1"/>
</dbReference>
<feature type="region of interest" description="Disordered" evidence="4">
    <location>
        <begin position="769"/>
        <end position="890"/>
    </location>
</feature>
<evidence type="ECO:0000259" key="5">
    <source>
        <dbReference type="PROSITE" id="PS50172"/>
    </source>
</evidence>
<name>A0A370TT73_9HELO</name>
<feature type="region of interest" description="Disordered" evidence="4">
    <location>
        <begin position="498"/>
        <end position="534"/>
    </location>
</feature>
<feature type="compositionally biased region" description="Polar residues" evidence="4">
    <location>
        <begin position="425"/>
        <end position="434"/>
    </location>
</feature>
<dbReference type="Gene3D" id="3.40.50.10190">
    <property type="entry name" value="BRCT domain"/>
    <property type="match status" value="1"/>
</dbReference>
<dbReference type="RefSeq" id="XP_031871383.1">
    <property type="nucleotide sequence ID" value="XM_032011690.1"/>
</dbReference>
<dbReference type="GO" id="GO:0000077">
    <property type="term" value="P:DNA damage checkpoint signaling"/>
    <property type="evidence" value="ECO:0007669"/>
    <property type="project" value="TreeGrafter"/>
</dbReference>
<feature type="compositionally biased region" description="Basic and acidic residues" evidence="4">
    <location>
        <begin position="153"/>
        <end position="187"/>
    </location>
</feature>
<evidence type="ECO:0000256" key="3">
    <source>
        <dbReference type="ARBA" id="ARBA00023242"/>
    </source>
</evidence>
<dbReference type="OrthoDB" id="129353at2759"/>
<dbReference type="InterPro" id="IPR047252">
    <property type="entry name" value="TP53BP1-like"/>
</dbReference>
<dbReference type="InterPro" id="IPR001357">
    <property type="entry name" value="BRCT_dom"/>
</dbReference>
<dbReference type="InterPro" id="IPR047249">
    <property type="entry name" value="BRCT_p53bp1-like_rpt1"/>
</dbReference>
<comment type="caution">
    <text evidence="6">The sequence shown here is derived from an EMBL/GenBank/DDBJ whole genome shotgun (WGS) entry which is preliminary data.</text>
</comment>
<feature type="compositionally biased region" description="Low complexity" evidence="4">
    <location>
        <begin position="379"/>
        <end position="389"/>
    </location>
</feature>
<keyword evidence="3" id="KW-0539">Nucleus</keyword>
<feature type="compositionally biased region" description="Low complexity" evidence="4">
    <location>
        <begin position="512"/>
        <end position="526"/>
    </location>
</feature>
<dbReference type="PANTHER" id="PTHR15321:SF3">
    <property type="entry name" value="TP53-BINDING PROTEIN 1"/>
    <property type="match status" value="1"/>
</dbReference>
<dbReference type="CDD" id="cd17745">
    <property type="entry name" value="BRCT_p53bp1_rpt1"/>
    <property type="match status" value="1"/>
</dbReference>
<sequence length="1175" mass="127974">MQAAIEEEVQDWDSQQCKRLQADVFSSSAPPTNKNKTVASALSATNFAVITLPSTIGTTLVHQPSDAFPSQRRRASGAVKDVASTSETKIRQIHHILATFAQHRTAMAHDAASKDLDLTQRSSMSLTQENSCSAYELLGIRSFVPGQHASIASRDRYTDGAEGRGRQSADETVAREPVNDKEQHSTRTDLAPHTYTEDDTGHIVLEYHPEQDNASMEQADSQDASYALPRVAPNSQPPLYEPQTPAAPINPFMHKGSVLKGFEMFGATQPSSIGRHVASPTSSRPSPDVYHDFTSPPRHSVSSPLQRRNFEEEKIPVQSSLRNILGQYISDESPQTTTPRTSGIQSFDAERLLPQINPMPEPRKYNSMRASQERRKNLDSTPPESSSDGSDSDLDSEPRRRHQRRKRERDIQRQLSTVELHRRMSPTQPSSSCSALVEVPSTSTRRRRSIQDDSLAQCEGVDARDTQQDDFIADSQSRFTNCEDVKAISPCSLLPANSAAAPGEARRGNKCPQIHSSASSRQSSPPQSDPSHKLNTMLNRIPEADAVRSLDATSSKGHPEPSLPLQNVSLNRKDLNTPLSMKTRMFSDPGVATVPETSPAQCQIRPMGDIGLSFGPDGDEELSQNPPGFTQDDEFFDILKLGASPDAPPRARNSRKRSLDIANSPPHDEASTTFESNPSTEYPLLKHGSNRSSTAESDVNPGRHRPTRATTEGGQAPNHSPDDQKLPTPLDDQMELRSETELNGPSSHLSLASVSSVALEEFTLDPLKGAKPSSSANLNMSSSSELSSVPSSMAVTPASAPCLSRTSSVATPATRSSQRLTVPKRSAEEGRTLARSPSKRNAKRKSVSADENPTRLPPRASKRQSTGRGVKEDSVDPLSLPAPSVANQPKTKKGIHKLFEGMAFAVSYVKQEQEKDNVIKSIADCGGEILEDGFDGLFELGPNPGGIADDDKQNLVLAPAAASIGFVALIADEHSRKSKYMQALALGLPCISGRWIMCCISKGAILDWTPYLLCAGQSSFLGNVHLSRTLRPYSATEATLQTTFASRDKMLEGKSILLVMGKGRADDKRKTFMFLTRSLGPSRLGQVADYTEARRRLIDAESCGLDWDLLYVDNAKTAESTIFTSVQPSKGRSSKRKKGPTRVDGSATPTPKRVRVLTDEDMVQSLILGQLVEED</sequence>
<dbReference type="GO" id="GO:0042393">
    <property type="term" value="F:histone binding"/>
    <property type="evidence" value="ECO:0007669"/>
    <property type="project" value="TreeGrafter"/>
</dbReference>
<evidence type="ECO:0000256" key="2">
    <source>
        <dbReference type="ARBA" id="ARBA00022763"/>
    </source>
</evidence>
<feature type="region of interest" description="Disordered" evidence="4">
    <location>
        <begin position="229"/>
        <end position="252"/>
    </location>
</feature>
<keyword evidence="7" id="KW-1185">Reference proteome</keyword>
<feature type="region of interest" description="Disordered" evidence="4">
    <location>
        <begin position="328"/>
        <end position="463"/>
    </location>
</feature>
<dbReference type="EMBL" id="NPIC01000002">
    <property type="protein sequence ID" value="RDL38727.1"/>
    <property type="molecule type" value="Genomic_DNA"/>
</dbReference>
<feature type="domain" description="BRCT" evidence="5">
    <location>
        <begin position="894"/>
        <end position="1013"/>
    </location>
</feature>
<accession>A0A370TT73</accession>
<keyword evidence="2" id="KW-0227">DNA damage</keyword>
<feature type="compositionally biased region" description="Polar residues" evidence="4">
    <location>
        <begin position="804"/>
        <end position="820"/>
    </location>
</feature>
<dbReference type="PANTHER" id="PTHR15321">
    <property type="entry name" value="TUMOR SUPPRESSOR P53-BINDING PROTEIN 1"/>
    <property type="match status" value="1"/>
</dbReference>
<dbReference type="SUPFAM" id="SSF52113">
    <property type="entry name" value="BRCT domain"/>
    <property type="match status" value="1"/>
</dbReference>
<feature type="region of interest" description="Disordered" evidence="4">
    <location>
        <begin position="611"/>
        <end position="730"/>
    </location>
</feature>
<feature type="region of interest" description="Disordered" evidence="4">
    <location>
        <begin position="151"/>
        <end position="197"/>
    </location>
</feature>
<protein>
    <recommendedName>
        <fullName evidence="5">BRCT domain-containing protein</fullName>
    </recommendedName>
</protein>
<gene>
    <name evidence="6" type="ORF">BP5553_03067</name>
</gene>
<evidence type="ECO:0000256" key="4">
    <source>
        <dbReference type="SAM" id="MobiDB-lite"/>
    </source>
</evidence>
<feature type="compositionally biased region" description="Polar residues" evidence="4">
    <location>
        <begin position="671"/>
        <end position="680"/>
    </location>
</feature>
<dbReference type="STRING" id="2656787.A0A370TT73"/>
<organism evidence="6 7">
    <name type="scientific">Venustampulla echinocandica</name>
    <dbReference type="NCBI Taxonomy" id="2656787"/>
    <lineage>
        <taxon>Eukaryota</taxon>
        <taxon>Fungi</taxon>
        <taxon>Dikarya</taxon>
        <taxon>Ascomycota</taxon>
        <taxon>Pezizomycotina</taxon>
        <taxon>Leotiomycetes</taxon>
        <taxon>Helotiales</taxon>
        <taxon>Pleuroascaceae</taxon>
        <taxon>Venustampulla</taxon>
    </lineage>
</organism>
<feature type="compositionally biased region" description="Polar residues" evidence="4">
    <location>
        <begin position="330"/>
        <end position="345"/>
    </location>
</feature>
<reference evidence="6 7" key="1">
    <citation type="journal article" date="2018" name="IMA Fungus">
        <title>IMA Genome-F 9: Draft genome sequence of Annulohypoxylon stygium, Aspergillus mulundensis, Berkeleyomyces basicola (syn. Thielaviopsis basicola), Ceratocystis smalleyi, two Cercospora beticola strains, Coleophoma cylindrospora, Fusarium fracticaudum, Phialophora cf. hyalina, and Morchella septimelata.</title>
        <authorList>
            <person name="Wingfield B.D."/>
            <person name="Bills G.F."/>
            <person name="Dong Y."/>
            <person name="Huang W."/>
            <person name="Nel W.J."/>
            <person name="Swalarsk-Parry B.S."/>
            <person name="Vaghefi N."/>
            <person name="Wilken P.M."/>
            <person name="An Z."/>
            <person name="de Beer Z.W."/>
            <person name="De Vos L."/>
            <person name="Chen L."/>
            <person name="Duong T.A."/>
            <person name="Gao Y."/>
            <person name="Hammerbacher A."/>
            <person name="Kikkert J.R."/>
            <person name="Li Y."/>
            <person name="Li H."/>
            <person name="Li K."/>
            <person name="Li Q."/>
            <person name="Liu X."/>
            <person name="Ma X."/>
            <person name="Naidoo K."/>
            <person name="Pethybridge S.J."/>
            <person name="Sun J."/>
            <person name="Steenkamp E.T."/>
            <person name="van der Nest M.A."/>
            <person name="van Wyk S."/>
            <person name="Wingfield M.J."/>
            <person name="Xiong C."/>
            <person name="Yue Q."/>
            <person name="Zhang X."/>
        </authorList>
    </citation>
    <scope>NUCLEOTIDE SEQUENCE [LARGE SCALE GENOMIC DNA]</scope>
    <source>
        <strain evidence="6 7">BP 5553</strain>
    </source>
</reference>
<feature type="compositionally biased region" description="Basic residues" evidence="4">
    <location>
        <begin position="837"/>
        <end position="846"/>
    </location>
</feature>
<dbReference type="InterPro" id="IPR036420">
    <property type="entry name" value="BRCT_dom_sf"/>
</dbReference>
<dbReference type="GO" id="GO:0005634">
    <property type="term" value="C:nucleus"/>
    <property type="evidence" value="ECO:0007669"/>
    <property type="project" value="UniProtKB-SubCell"/>
</dbReference>
<feature type="compositionally biased region" description="Low complexity" evidence="4">
    <location>
        <begin position="772"/>
        <end position="795"/>
    </location>
</feature>
<dbReference type="GeneID" id="43595916"/>
<dbReference type="GO" id="GO:0045944">
    <property type="term" value="P:positive regulation of transcription by RNA polymerase II"/>
    <property type="evidence" value="ECO:0007669"/>
    <property type="project" value="TreeGrafter"/>
</dbReference>
<proteinExistence type="predicted"/>
<feature type="region of interest" description="Disordered" evidence="4">
    <location>
        <begin position="1123"/>
        <end position="1153"/>
    </location>
</feature>
<dbReference type="AlphaFoldDB" id="A0A370TT73"/>
<dbReference type="Proteomes" id="UP000254866">
    <property type="component" value="Unassembled WGS sequence"/>
</dbReference>